<protein>
    <submittedName>
        <fullName evidence="1">Uncharacterized protein</fullName>
    </submittedName>
</protein>
<evidence type="ECO:0000313" key="1">
    <source>
        <dbReference type="EMBL" id="OIQ66034.1"/>
    </source>
</evidence>
<name>A0A1J5P4I3_9ZZZZ</name>
<comment type="caution">
    <text evidence="1">The sequence shown here is derived from an EMBL/GenBank/DDBJ whole genome shotgun (WGS) entry which is preliminary data.</text>
</comment>
<organism evidence="1">
    <name type="scientific">mine drainage metagenome</name>
    <dbReference type="NCBI Taxonomy" id="410659"/>
    <lineage>
        <taxon>unclassified sequences</taxon>
        <taxon>metagenomes</taxon>
        <taxon>ecological metagenomes</taxon>
    </lineage>
</organism>
<accession>A0A1J5P4I3</accession>
<gene>
    <name evidence="1" type="ORF">GALL_524000</name>
</gene>
<proteinExistence type="predicted"/>
<dbReference type="AlphaFoldDB" id="A0A1J5P4I3"/>
<reference evidence="1" key="1">
    <citation type="submission" date="2016-10" db="EMBL/GenBank/DDBJ databases">
        <title>Sequence of Gallionella enrichment culture.</title>
        <authorList>
            <person name="Poehlein A."/>
            <person name="Muehling M."/>
            <person name="Daniel R."/>
        </authorList>
    </citation>
    <scope>NUCLEOTIDE SEQUENCE</scope>
</reference>
<dbReference type="EMBL" id="MLJW01006881">
    <property type="protein sequence ID" value="OIQ66034.1"/>
    <property type="molecule type" value="Genomic_DNA"/>
</dbReference>
<sequence>MSAMMENSVCVSCKASSAPNPAGGRVDRMVSGWRVLSYNMPSTM</sequence>